<dbReference type="NCBIfam" id="TIGR00738">
    <property type="entry name" value="rrf2_super"/>
    <property type="match status" value="1"/>
</dbReference>
<dbReference type="GO" id="GO:0003700">
    <property type="term" value="F:DNA-binding transcription factor activity"/>
    <property type="evidence" value="ECO:0007669"/>
    <property type="project" value="TreeGrafter"/>
</dbReference>
<dbReference type="Gene3D" id="1.10.10.10">
    <property type="entry name" value="Winged helix-like DNA-binding domain superfamily/Winged helix DNA-binding domain"/>
    <property type="match status" value="1"/>
</dbReference>
<dbReference type="InterPro" id="IPR036388">
    <property type="entry name" value="WH-like_DNA-bd_sf"/>
</dbReference>
<dbReference type="Pfam" id="PF02082">
    <property type="entry name" value="Rrf2"/>
    <property type="match status" value="1"/>
</dbReference>
<dbReference type="PANTHER" id="PTHR33221:SF5">
    <property type="entry name" value="HTH-TYPE TRANSCRIPTIONAL REGULATOR ISCR"/>
    <property type="match status" value="1"/>
</dbReference>
<dbReference type="GO" id="GO:0003677">
    <property type="term" value="F:DNA binding"/>
    <property type="evidence" value="ECO:0007669"/>
    <property type="project" value="UniProtKB-KW"/>
</dbReference>
<evidence type="ECO:0000313" key="3">
    <source>
        <dbReference type="Proteomes" id="UP000677016"/>
    </source>
</evidence>
<dbReference type="SUPFAM" id="SSF46785">
    <property type="entry name" value="Winged helix' DNA-binding domain"/>
    <property type="match status" value="1"/>
</dbReference>
<organism evidence="2 3">
    <name type="scientific">Phycicoccus avicenniae</name>
    <dbReference type="NCBI Taxonomy" id="2828860"/>
    <lineage>
        <taxon>Bacteria</taxon>
        <taxon>Bacillati</taxon>
        <taxon>Actinomycetota</taxon>
        <taxon>Actinomycetes</taxon>
        <taxon>Micrococcales</taxon>
        <taxon>Intrasporangiaceae</taxon>
        <taxon>Phycicoccus</taxon>
    </lineage>
</organism>
<name>A0A941D624_9MICO</name>
<keyword evidence="1" id="KW-0238">DNA-binding</keyword>
<dbReference type="Proteomes" id="UP000677016">
    <property type="component" value="Unassembled WGS sequence"/>
</dbReference>
<dbReference type="PROSITE" id="PS51197">
    <property type="entry name" value="HTH_RRF2_2"/>
    <property type="match status" value="1"/>
</dbReference>
<dbReference type="PROSITE" id="PS01332">
    <property type="entry name" value="HTH_RRF2_1"/>
    <property type="match status" value="1"/>
</dbReference>
<evidence type="ECO:0000313" key="2">
    <source>
        <dbReference type="EMBL" id="MBR7742784.1"/>
    </source>
</evidence>
<proteinExistence type="predicted"/>
<keyword evidence="3" id="KW-1185">Reference proteome</keyword>
<dbReference type="AlphaFoldDB" id="A0A941D624"/>
<dbReference type="GO" id="GO:0005829">
    <property type="term" value="C:cytosol"/>
    <property type="evidence" value="ECO:0007669"/>
    <property type="project" value="TreeGrafter"/>
</dbReference>
<evidence type="ECO:0000256" key="1">
    <source>
        <dbReference type="ARBA" id="ARBA00023125"/>
    </source>
</evidence>
<dbReference type="InterPro" id="IPR030489">
    <property type="entry name" value="TR_Rrf2-type_CS"/>
</dbReference>
<dbReference type="RefSeq" id="WP_211601953.1">
    <property type="nucleotide sequence ID" value="NZ_JAGSNF010000006.1"/>
</dbReference>
<dbReference type="EMBL" id="JAGSNF010000006">
    <property type="protein sequence ID" value="MBR7742784.1"/>
    <property type="molecule type" value="Genomic_DNA"/>
</dbReference>
<reference evidence="2" key="1">
    <citation type="submission" date="2021-04" db="EMBL/GenBank/DDBJ databases">
        <title>Phycicoccus avicenniae sp. nov., a novel endophytic actinomycetes isolated from branch of Avicennia mariana.</title>
        <authorList>
            <person name="Tuo L."/>
        </authorList>
    </citation>
    <scope>NUCLEOTIDE SEQUENCE</scope>
    <source>
        <strain evidence="2">BSK3Z-2</strain>
    </source>
</reference>
<dbReference type="InterPro" id="IPR000944">
    <property type="entry name" value="Tscrpt_reg_Rrf2"/>
</dbReference>
<comment type="caution">
    <text evidence="2">The sequence shown here is derived from an EMBL/GenBank/DDBJ whole genome shotgun (WGS) entry which is preliminary data.</text>
</comment>
<dbReference type="InterPro" id="IPR036390">
    <property type="entry name" value="WH_DNA-bd_sf"/>
</dbReference>
<sequence>MDISARTDYAVRAMLLLAQASQDDTGPVSVERLAAAQDLPRKFLEAVVGDLRSAGLVESRRGAGGGYVLARPAGDIAVGDVFRAVSGPLAEVRGLRPQDTSYSGVAEGLPALWVAVRSGLREVLDRTSIEDVRLGRLPQHVRRLVESPDAWDNR</sequence>
<accession>A0A941D624</accession>
<gene>
    <name evidence="2" type="ORF">KC207_05700</name>
</gene>
<dbReference type="PANTHER" id="PTHR33221">
    <property type="entry name" value="WINGED HELIX-TURN-HELIX TRANSCRIPTIONAL REGULATOR, RRF2 FAMILY"/>
    <property type="match status" value="1"/>
</dbReference>
<protein>
    <submittedName>
        <fullName evidence="2">Rrf2 family transcriptional regulator</fullName>
    </submittedName>
</protein>